<reference evidence="5 6" key="1">
    <citation type="submission" date="2014-09" db="EMBL/GenBank/DDBJ databases">
        <title>Draft Genome Sequence of Porphyromonas macacae COT-192_OH2859.</title>
        <authorList>
            <person name="Wallis C."/>
            <person name="Deusch O."/>
            <person name="O'Flynn C."/>
            <person name="Davis I."/>
            <person name="Horsfall A."/>
            <person name="Kirkwood N."/>
            <person name="Harris S."/>
            <person name="Eisen J.A."/>
            <person name="Coil D.A."/>
            <person name="Darling A.E."/>
            <person name="Jospin G."/>
            <person name="Alexiev A."/>
        </authorList>
    </citation>
    <scope>NUCLEOTIDE SEQUENCE [LARGE SCALE GENOMIC DNA]</scope>
    <source>
        <strain evidence="6">COT-192 OH2859</strain>
    </source>
</reference>
<keyword evidence="1 2" id="KW-0238">DNA-binding</keyword>
<dbReference type="PANTHER" id="PTHR10302">
    <property type="entry name" value="SINGLE-STRANDED DNA-BINDING PROTEIN"/>
    <property type="match status" value="1"/>
</dbReference>
<evidence type="ECO:0000313" key="6">
    <source>
        <dbReference type="Proteomes" id="UP000030103"/>
    </source>
</evidence>
<organism evidence="5 6">
    <name type="scientific">Porphyromonas macacae</name>
    <dbReference type="NCBI Taxonomy" id="28115"/>
    <lineage>
        <taxon>Bacteria</taxon>
        <taxon>Pseudomonadati</taxon>
        <taxon>Bacteroidota</taxon>
        <taxon>Bacteroidia</taxon>
        <taxon>Bacteroidales</taxon>
        <taxon>Porphyromonadaceae</taxon>
        <taxon>Porphyromonas</taxon>
    </lineage>
</organism>
<dbReference type="eggNOG" id="COG0629">
    <property type="taxonomic scope" value="Bacteria"/>
</dbReference>
<dbReference type="InterPro" id="IPR000424">
    <property type="entry name" value="Primosome_PriB/ssb"/>
</dbReference>
<sequence length="150" mass="17376">MSYNKVILIGHIGNEPEVRYMDHDFSFATFSLATGYKAFTTPDGRKVKEQTDWHRIVAPNQLAVWAERWVHKGMSLGVEGRLRYRNYTDRNGQTLNITEIVAERLFFVDSTPPKKQPEEKGSEDNKTPRENDNTSFSDERYNANNDSEPF</sequence>
<dbReference type="AlphaFoldDB" id="A0A0A2E6F1"/>
<keyword evidence="6" id="KW-1185">Reference proteome</keyword>
<evidence type="ECO:0000313" key="5">
    <source>
        <dbReference type="EMBL" id="KGN74426.1"/>
    </source>
</evidence>
<evidence type="ECO:0000256" key="3">
    <source>
        <dbReference type="PIRNR" id="PIRNR002070"/>
    </source>
</evidence>
<evidence type="ECO:0000256" key="2">
    <source>
        <dbReference type="HAMAP-Rule" id="MF_00984"/>
    </source>
</evidence>
<dbReference type="NCBIfam" id="TIGR00621">
    <property type="entry name" value="ssb"/>
    <property type="match status" value="1"/>
</dbReference>
<dbReference type="GO" id="GO:0003697">
    <property type="term" value="F:single-stranded DNA binding"/>
    <property type="evidence" value="ECO:0007669"/>
    <property type="project" value="UniProtKB-UniRule"/>
</dbReference>
<dbReference type="EMBL" id="JRFA01000014">
    <property type="protein sequence ID" value="KGN74426.1"/>
    <property type="molecule type" value="Genomic_DNA"/>
</dbReference>
<dbReference type="PANTHER" id="PTHR10302:SF0">
    <property type="entry name" value="SINGLE-STRANDED DNA-BINDING PROTEIN, MITOCHONDRIAL"/>
    <property type="match status" value="1"/>
</dbReference>
<feature type="compositionally biased region" description="Basic and acidic residues" evidence="4">
    <location>
        <begin position="115"/>
        <end position="141"/>
    </location>
</feature>
<dbReference type="HAMAP" id="MF_00984">
    <property type="entry name" value="SSB"/>
    <property type="match status" value="1"/>
</dbReference>
<dbReference type="Proteomes" id="UP000030103">
    <property type="component" value="Unassembled WGS sequence"/>
</dbReference>
<comment type="caution">
    <text evidence="2">Lacks conserved residue(s) required for the propagation of feature annotation.</text>
</comment>
<proteinExistence type="inferred from homology"/>
<dbReference type="CDD" id="cd04496">
    <property type="entry name" value="SSB_OBF"/>
    <property type="match status" value="1"/>
</dbReference>
<dbReference type="PIRSF" id="PIRSF002070">
    <property type="entry name" value="SSB"/>
    <property type="match status" value="1"/>
</dbReference>
<protein>
    <recommendedName>
        <fullName evidence="2 3">Single-stranded DNA-binding protein</fullName>
        <shortName evidence="2">SSB</shortName>
    </recommendedName>
</protein>
<comment type="subunit">
    <text evidence="2">Homotetramer.</text>
</comment>
<dbReference type="InterPro" id="IPR011344">
    <property type="entry name" value="ssDNA-bd"/>
</dbReference>
<accession>A0A0A2E6F1</accession>
<dbReference type="GO" id="GO:0006260">
    <property type="term" value="P:DNA replication"/>
    <property type="evidence" value="ECO:0007669"/>
    <property type="project" value="InterPro"/>
</dbReference>
<dbReference type="RefSeq" id="WP_036873757.1">
    <property type="nucleotide sequence ID" value="NZ_JRFA01000014.1"/>
</dbReference>
<dbReference type="Gene3D" id="2.40.50.140">
    <property type="entry name" value="Nucleic acid-binding proteins"/>
    <property type="match status" value="1"/>
</dbReference>
<name>A0A0A2E6F1_9PORP</name>
<feature type="region of interest" description="Disordered" evidence="4">
    <location>
        <begin position="108"/>
        <end position="150"/>
    </location>
</feature>
<dbReference type="SUPFAM" id="SSF50249">
    <property type="entry name" value="Nucleic acid-binding proteins"/>
    <property type="match status" value="1"/>
</dbReference>
<gene>
    <name evidence="5" type="ORF">HQ47_05125</name>
</gene>
<dbReference type="STRING" id="28115.HQ47_05125"/>
<dbReference type="OrthoDB" id="9809878at2"/>
<comment type="caution">
    <text evidence="5">The sequence shown here is derived from an EMBL/GenBank/DDBJ whole genome shotgun (WGS) entry which is preliminary data.</text>
</comment>
<dbReference type="GO" id="GO:0009295">
    <property type="term" value="C:nucleoid"/>
    <property type="evidence" value="ECO:0007669"/>
    <property type="project" value="TreeGrafter"/>
</dbReference>
<evidence type="ECO:0000256" key="1">
    <source>
        <dbReference type="ARBA" id="ARBA00023125"/>
    </source>
</evidence>
<dbReference type="PROSITE" id="PS50935">
    <property type="entry name" value="SSB"/>
    <property type="match status" value="1"/>
</dbReference>
<dbReference type="InterPro" id="IPR012340">
    <property type="entry name" value="NA-bd_OB-fold"/>
</dbReference>
<dbReference type="Pfam" id="PF00436">
    <property type="entry name" value="SSB"/>
    <property type="match status" value="1"/>
</dbReference>
<evidence type="ECO:0000256" key="4">
    <source>
        <dbReference type="SAM" id="MobiDB-lite"/>
    </source>
</evidence>